<dbReference type="Pfam" id="PF00583">
    <property type="entry name" value="Acetyltransf_1"/>
    <property type="match status" value="1"/>
</dbReference>
<sequence length="179" mass="20225">MIIRDAGPEDLPGILAIYNRAIVTNTATFDLDEQTLEERTEWFSHYGGRYPIIVAEDGGEVAGYCYISPFRPKKGYDLTVESTVYIHEDHWGKGLARVLMDEILKRARTLGYHVVIACITGGNEASIRLHRRLGYELSGHLREVGRKFGEWQDVFFYQLNLDSPSPSSNCGKLDGKPED</sequence>
<dbReference type="Proteomes" id="UP001305702">
    <property type="component" value="Chromosome"/>
</dbReference>
<dbReference type="SUPFAM" id="SSF55729">
    <property type="entry name" value="Acyl-CoA N-acyltransferases (Nat)"/>
    <property type="match status" value="1"/>
</dbReference>
<keyword evidence="5" id="KW-1185">Reference proteome</keyword>
<dbReference type="InterPro" id="IPR000182">
    <property type="entry name" value="GNAT_dom"/>
</dbReference>
<evidence type="ECO:0000313" key="5">
    <source>
        <dbReference type="Proteomes" id="UP001305702"/>
    </source>
</evidence>
<evidence type="ECO:0000256" key="1">
    <source>
        <dbReference type="ARBA" id="ARBA00022679"/>
    </source>
</evidence>
<dbReference type="GO" id="GO:0016747">
    <property type="term" value="F:acyltransferase activity, transferring groups other than amino-acyl groups"/>
    <property type="evidence" value="ECO:0007669"/>
    <property type="project" value="InterPro"/>
</dbReference>
<gene>
    <name evidence="4" type="ORF">MJA45_05980</name>
</gene>
<feature type="domain" description="N-acetyltransferase" evidence="3">
    <location>
        <begin position="1"/>
        <end position="162"/>
    </location>
</feature>
<name>A0AA96LEW9_9BACL</name>
<dbReference type="RefSeq" id="WP_315606355.1">
    <property type="nucleotide sequence ID" value="NZ_CP130318.1"/>
</dbReference>
<keyword evidence="2 4" id="KW-0012">Acyltransferase</keyword>
<evidence type="ECO:0000256" key="2">
    <source>
        <dbReference type="ARBA" id="ARBA00023315"/>
    </source>
</evidence>
<keyword evidence="1 4" id="KW-0808">Transferase</keyword>
<dbReference type="KEGG" id="paun:MJA45_05980"/>
<evidence type="ECO:0000259" key="3">
    <source>
        <dbReference type="PROSITE" id="PS51186"/>
    </source>
</evidence>
<protein>
    <submittedName>
        <fullName evidence="4">GNAT family N-acetyltransferase</fullName>
        <ecNumber evidence="4">2.3.1.-</ecNumber>
    </submittedName>
</protein>
<accession>A0AA96LEW9</accession>
<dbReference type="EMBL" id="CP130318">
    <property type="protein sequence ID" value="WNQ12577.1"/>
    <property type="molecule type" value="Genomic_DNA"/>
</dbReference>
<dbReference type="AlphaFoldDB" id="A0AA96LEW9"/>
<dbReference type="EC" id="2.3.1.-" evidence="4"/>
<dbReference type="PANTHER" id="PTHR43072:SF23">
    <property type="entry name" value="UPF0039 PROTEIN C11D3.02C"/>
    <property type="match status" value="1"/>
</dbReference>
<reference evidence="4 5" key="1">
    <citation type="submission" date="2022-02" db="EMBL/GenBank/DDBJ databases">
        <title>Paenibacillus sp. MBLB1776 Whole Genome Shotgun Sequencing.</title>
        <authorList>
            <person name="Hwang C.Y."/>
            <person name="Cho E.-S."/>
            <person name="Seo M.-J."/>
        </authorList>
    </citation>
    <scope>NUCLEOTIDE SEQUENCE [LARGE SCALE GENOMIC DNA]</scope>
    <source>
        <strain evidence="4 5">MBLB1776</strain>
    </source>
</reference>
<dbReference type="Gene3D" id="3.40.630.30">
    <property type="match status" value="1"/>
</dbReference>
<proteinExistence type="predicted"/>
<dbReference type="PANTHER" id="PTHR43072">
    <property type="entry name" value="N-ACETYLTRANSFERASE"/>
    <property type="match status" value="1"/>
</dbReference>
<evidence type="ECO:0000313" key="4">
    <source>
        <dbReference type="EMBL" id="WNQ12577.1"/>
    </source>
</evidence>
<organism evidence="4 5">
    <name type="scientific">Paenibacillus aurantius</name>
    <dbReference type="NCBI Taxonomy" id="2918900"/>
    <lineage>
        <taxon>Bacteria</taxon>
        <taxon>Bacillati</taxon>
        <taxon>Bacillota</taxon>
        <taxon>Bacilli</taxon>
        <taxon>Bacillales</taxon>
        <taxon>Paenibacillaceae</taxon>
        <taxon>Paenibacillus</taxon>
    </lineage>
</organism>
<dbReference type="CDD" id="cd04301">
    <property type="entry name" value="NAT_SF"/>
    <property type="match status" value="1"/>
</dbReference>
<dbReference type="InterPro" id="IPR016181">
    <property type="entry name" value="Acyl_CoA_acyltransferase"/>
</dbReference>
<dbReference type="PROSITE" id="PS51186">
    <property type="entry name" value="GNAT"/>
    <property type="match status" value="1"/>
</dbReference>